<evidence type="ECO:0000313" key="4">
    <source>
        <dbReference type="Proteomes" id="UP000678513"/>
    </source>
</evidence>
<dbReference type="SUPFAM" id="SSF54909">
    <property type="entry name" value="Dimeric alpha+beta barrel"/>
    <property type="match status" value="1"/>
</dbReference>
<dbReference type="Proteomes" id="UP000678513">
    <property type="component" value="Chromosome"/>
</dbReference>
<keyword evidence="4" id="KW-1185">Reference proteome</keyword>
<evidence type="ECO:0000259" key="2">
    <source>
        <dbReference type="Pfam" id="PF03795"/>
    </source>
</evidence>
<gene>
    <name evidence="3" type="ORF">J5A65_00755</name>
</gene>
<proteinExistence type="inferred from homology"/>
<dbReference type="InterPro" id="IPR011008">
    <property type="entry name" value="Dimeric_a/b-barrel"/>
</dbReference>
<reference evidence="3 4" key="1">
    <citation type="submission" date="2021-03" db="EMBL/GenBank/DDBJ databases">
        <title>Human Oral Microbial Genomes.</title>
        <authorList>
            <person name="Johnston C.D."/>
            <person name="Chen T."/>
            <person name="Dewhirst F.E."/>
        </authorList>
    </citation>
    <scope>NUCLEOTIDE SEQUENCE [LARGE SCALE GENOMIC DNA]</scope>
    <source>
        <strain evidence="3 4">DSMZ 100122</strain>
    </source>
</reference>
<dbReference type="Pfam" id="PF03795">
    <property type="entry name" value="YCII"/>
    <property type="match status" value="1"/>
</dbReference>
<dbReference type="Gene3D" id="3.30.70.1060">
    <property type="entry name" value="Dimeric alpha+beta barrel"/>
    <property type="match status" value="1"/>
</dbReference>
<protein>
    <recommendedName>
        <fullName evidence="2">YCII-related domain-containing protein</fullName>
    </recommendedName>
</protein>
<dbReference type="EMBL" id="CP072384">
    <property type="protein sequence ID" value="QUC08319.1"/>
    <property type="molecule type" value="Genomic_DNA"/>
</dbReference>
<feature type="domain" description="YCII-related" evidence="2">
    <location>
        <begin position="1"/>
        <end position="81"/>
    </location>
</feature>
<dbReference type="PANTHER" id="PTHR37828:SF1">
    <property type="entry name" value="YCII-RELATED DOMAIN-CONTAINING PROTEIN"/>
    <property type="match status" value="1"/>
</dbReference>
<organism evidence="3 4">
    <name type="scientific">Arachnia rubra</name>
    <dbReference type="NCBI Taxonomy" id="1547448"/>
    <lineage>
        <taxon>Bacteria</taxon>
        <taxon>Bacillati</taxon>
        <taxon>Actinomycetota</taxon>
        <taxon>Actinomycetes</taxon>
        <taxon>Propionibacteriales</taxon>
        <taxon>Propionibacteriaceae</taxon>
        <taxon>Arachnia</taxon>
    </lineage>
</organism>
<evidence type="ECO:0000313" key="3">
    <source>
        <dbReference type="EMBL" id="QUC08319.1"/>
    </source>
</evidence>
<accession>A0ABX7Y534</accession>
<name>A0ABX7Y534_9ACTN</name>
<dbReference type="RefSeq" id="WP_212324046.1">
    <property type="nucleotide sequence ID" value="NZ_AP024463.1"/>
</dbReference>
<dbReference type="InterPro" id="IPR005545">
    <property type="entry name" value="YCII"/>
</dbReference>
<comment type="similarity">
    <text evidence="1">Belongs to the YciI family.</text>
</comment>
<evidence type="ECO:0000256" key="1">
    <source>
        <dbReference type="ARBA" id="ARBA00007689"/>
    </source>
</evidence>
<sequence length="90" mass="10199">MFIIEIHYSAPLTAIDEALEDHKAWLDEQYDAGLFLASGRQEPRTGGIIIAADQPRDQVETIVRADPFAVRGLAQHTIIEFYPSRTVFRE</sequence>
<dbReference type="PANTHER" id="PTHR37828">
    <property type="entry name" value="GSR2449 PROTEIN"/>
    <property type="match status" value="1"/>
</dbReference>